<evidence type="ECO:0000313" key="2">
    <source>
        <dbReference type="EMBL" id="MCR6544105.1"/>
    </source>
</evidence>
<keyword evidence="1" id="KW-0812">Transmembrane</keyword>
<comment type="caution">
    <text evidence="2">The sequence shown here is derived from an EMBL/GenBank/DDBJ whole genome shotgun (WGS) entry which is preliminary data.</text>
</comment>
<keyword evidence="3" id="KW-1185">Reference proteome</keyword>
<proteinExistence type="predicted"/>
<reference evidence="2 3" key="1">
    <citation type="submission" date="2022-08" db="EMBL/GenBank/DDBJ databases">
        <title>Proteogenomics of the novel Dehalobacterium formicoaceticum strain EZ94 highlights a key role of methyltransferases during anaerobic dichloromethane degradation.</title>
        <authorList>
            <person name="Wasmund K."/>
        </authorList>
    </citation>
    <scope>NUCLEOTIDE SEQUENCE [LARGE SCALE GENOMIC DNA]</scope>
    <source>
        <strain evidence="2 3">EZ94</strain>
    </source>
</reference>
<dbReference type="RefSeq" id="WP_257911616.1">
    <property type="nucleotide sequence ID" value="NZ_JANPWE010000001.1"/>
</dbReference>
<dbReference type="Proteomes" id="UP001524944">
    <property type="component" value="Unassembled WGS sequence"/>
</dbReference>
<dbReference type="EMBL" id="JANPWE010000001">
    <property type="protein sequence ID" value="MCR6544105.1"/>
    <property type="molecule type" value="Genomic_DNA"/>
</dbReference>
<protein>
    <submittedName>
        <fullName evidence="2">DUF4179 domain-containing protein</fullName>
    </submittedName>
</protein>
<keyword evidence="1" id="KW-0472">Membrane</keyword>
<dbReference type="Gene3D" id="2.60.40.1630">
    <property type="entry name" value="bacillus anthracis domain"/>
    <property type="match status" value="1"/>
</dbReference>
<keyword evidence="1" id="KW-1133">Transmembrane helix</keyword>
<feature type="transmembrane region" description="Helical" evidence="1">
    <location>
        <begin position="49"/>
        <end position="73"/>
    </location>
</feature>
<organism evidence="2 3">
    <name type="scientific">Dehalobacterium formicoaceticum</name>
    <dbReference type="NCBI Taxonomy" id="51515"/>
    <lineage>
        <taxon>Bacteria</taxon>
        <taxon>Bacillati</taxon>
        <taxon>Bacillota</taxon>
        <taxon>Clostridia</taxon>
        <taxon>Eubacteriales</taxon>
        <taxon>Peptococcaceae</taxon>
        <taxon>Dehalobacterium</taxon>
    </lineage>
</organism>
<evidence type="ECO:0000313" key="3">
    <source>
        <dbReference type="Proteomes" id="UP001524944"/>
    </source>
</evidence>
<evidence type="ECO:0000256" key="1">
    <source>
        <dbReference type="SAM" id="Phobius"/>
    </source>
</evidence>
<gene>
    <name evidence="2" type="ORF">NVS47_00995</name>
</gene>
<name>A0ABT1Y1N7_9FIRM</name>
<sequence length="337" mass="37925">MTNLHETDLKNCFDAIVPTDEQKENMLQRILENDNAAEPKYFKRASSRFSIIATVCVILILTATTALAINFGWHEKLIEYFNNISQGQMELVRDGVNTPEATITKNGVTISILQTLADSNGIYVLYEIIAPDDIEFNDAILWSWFAIDVPQTQTNSAYGLGTIQRRVLAQNSNKRTELIFLQQSSSFESGYASLILRDLGYVENAGTESMDWVSLVDGEWRLEWEFTYQESKVIEVNQPVSLNGNEKLITTVVISPISVCVYIQGDDVLTGASPSINFNDGSYITYNSQTPNASFGVYLTDEEKMIYEHMLYYHFKSIINVEDVESISIGDITIPLP</sequence>
<accession>A0ABT1Y1N7</accession>